<sequence length="371" mass="40562">MSTLRKLKAYIVGGVADHGAELKAADIPVSDVDCRGCANPCDEGHDEYPSRFDVDMETQMLGSMKPYAAQLVISTGKSDWEREVTDASGTLAAYLDSARGELKPPKDKMDKTDKMDKMDRMDKKDRKDRKDKGPKPAAGADNAGGLPGVYKSTDSSKVTILNGSHRTVCDDATHETVLVFPEYKVVTEVERSEAGAKKFLHSLKASAKGGDGLKSYVLPYSCVIMLCSHKRRDNRCAIAAPKLEHTFTAALEREGWEVHTQVEDPSLSGPPLEEFSGSEEEKHAEVEKRLKDAGEQKRVLIIRNSHMGGHKFAGNVIINTPQGACVWYGRVTPHEVDAVVKETIMGGKVLPPLLRGGLNLSRPGHASLHDW</sequence>
<feature type="region of interest" description="Disordered" evidence="1">
    <location>
        <begin position="96"/>
        <end position="149"/>
    </location>
</feature>
<dbReference type="STRING" id="1314783.A0A165U234"/>
<dbReference type="AlphaFoldDB" id="A0A165U234"/>
<evidence type="ECO:0000313" key="2">
    <source>
        <dbReference type="EMBL" id="KZT74284.1"/>
    </source>
</evidence>
<accession>A0A165U234</accession>
<reference evidence="2 3" key="1">
    <citation type="journal article" date="2016" name="Mol. Biol. Evol.">
        <title>Comparative Genomics of Early-Diverging Mushroom-Forming Fungi Provides Insights into the Origins of Lignocellulose Decay Capabilities.</title>
        <authorList>
            <person name="Nagy L.G."/>
            <person name="Riley R."/>
            <person name="Tritt A."/>
            <person name="Adam C."/>
            <person name="Daum C."/>
            <person name="Floudas D."/>
            <person name="Sun H."/>
            <person name="Yadav J.S."/>
            <person name="Pangilinan J."/>
            <person name="Larsson K.H."/>
            <person name="Matsuura K."/>
            <person name="Barry K."/>
            <person name="Labutti K."/>
            <person name="Kuo R."/>
            <person name="Ohm R.A."/>
            <person name="Bhattacharya S.S."/>
            <person name="Shirouzu T."/>
            <person name="Yoshinaga Y."/>
            <person name="Martin F.M."/>
            <person name="Grigoriev I.V."/>
            <person name="Hibbett D.S."/>
        </authorList>
    </citation>
    <scope>NUCLEOTIDE SEQUENCE [LARGE SCALE GENOMIC DNA]</scope>
    <source>
        <strain evidence="2 3">L-15889</strain>
    </source>
</reference>
<organism evidence="2 3">
    <name type="scientific">Daedalea quercina L-15889</name>
    <dbReference type="NCBI Taxonomy" id="1314783"/>
    <lineage>
        <taxon>Eukaryota</taxon>
        <taxon>Fungi</taxon>
        <taxon>Dikarya</taxon>
        <taxon>Basidiomycota</taxon>
        <taxon>Agaricomycotina</taxon>
        <taxon>Agaricomycetes</taxon>
        <taxon>Polyporales</taxon>
        <taxon>Fomitopsis</taxon>
    </lineage>
</organism>
<dbReference type="Gene3D" id="3.40.30.10">
    <property type="entry name" value="Glutaredoxin"/>
    <property type="match status" value="1"/>
</dbReference>
<dbReference type="PANTHER" id="PTHR31902">
    <property type="entry name" value="ACTIN PATCHES DISTAL PROTEIN 1"/>
    <property type="match status" value="1"/>
</dbReference>
<proteinExistence type="predicted"/>
<feature type="region of interest" description="Disordered" evidence="1">
    <location>
        <begin position="261"/>
        <end position="282"/>
    </location>
</feature>
<dbReference type="InterPro" id="IPR036249">
    <property type="entry name" value="Thioredoxin-like_sf"/>
</dbReference>
<evidence type="ECO:0008006" key="4">
    <source>
        <dbReference type="Google" id="ProtNLM"/>
    </source>
</evidence>
<dbReference type="CDD" id="cd03062">
    <property type="entry name" value="TRX_Fd_Sucrase"/>
    <property type="match status" value="1"/>
</dbReference>
<keyword evidence="3" id="KW-1185">Reference proteome</keyword>
<gene>
    <name evidence="2" type="ORF">DAEQUDRAFT_761158</name>
</gene>
<dbReference type="Pfam" id="PF06999">
    <property type="entry name" value="Suc_Fer-like"/>
    <property type="match status" value="1"/>
</dbReference>
<protein>
    <recommendedName>
        <fullName evidence="4">Sucraseferredoxin-like protein</fullName>
    </recommendedName>
</protein>
<evidence type="ECO:0000313" key="3">
    <source>
        <dbReference type="Proteomes" id="UP000076727"/>
    </source>
</evidence>
<dbReference type="InterPro" id="IPR009737">
    <property type="entry name" value="Aim32/Apd1-like"/>
</dbReference>
<dbReference type="OrthoDB" id="10253744at2759"/>
<evidence type="ECO:0000256" key="1">
    <source>
        <dbReference type="SAM" id="MobiDB-lite"/>
    </source>
</evidence>
<dbReference type="Proteomes" id="UP000076727">
    <property type="component" value="Unassembled WGS sequence"/>
</dbReference>
<feature type="compositionally biased region" description="Basic and acidic residues" evidence="1">
    <location>
        <begin position="98"/>
        <end position="134"/>
    </location>
</feature>
<dbReference type="EMBL" id="KV429033">
    <property type="protein sequence ID" value="KZT74284.1"/>
    <property type="molecule type" value="Genomic_DNA"/>
</dbReference>
<dbReference type="SUPFAM" id="SSF52833">
    <property type="entry name" value="Thioredoxin-like"/>
    <property type="match status" value="1"/>
</dbReference>
<name>A0A165U234_9APHY</name>
<dbReference type="PANTHER" id="PTHR31902:SF14">
    <property type="entry name" value="ACTIN PATCHES DISTAL PROTEIN 1"/>
    <property type="match status" value="1"/>
</dbReference>